<gene>
    <name evidence="1" type="ORF">WP8W18C01_11430</name>
</gene>
<dbReference type="Proteomes" id="UP000515680">
    <property type="component" value="Chromosome"/>
</dbReference>
<name>A0A6S5TQ09_PSEPU</name>
<dbReference type="AlphaFoldDB" id="A0A6S5TQ09"/>
<dbReference type="RefSeq" id="WP_182817365.1">
    <property type="nucleotide sequence ID" value="NZ_AP022227.1"/>
</dbReference>
<accession>A0A6S5TQ09</accession>
<proteinExistence type="predicted"/>
<protein>
    <submittedName>
        <fullName evidence="1">Uncharacterized protein</fullName>
    </submittedName>
</protein>
<evidence type="ECO:0000313" key="2">
    <source>
        <dbReference type="Proteomes" id="UP000515680"/>
    </source>
</evidence>
<sequence>MTKEELAARLNGSQYPVHRAITSDLRQAAKAAGLVIVYGASDDLMEFDGAVYDEVGCYDGGTVLVDARGVLPYRDCLETDEEIVQYTTRKHTARAIEALWCKEDGYSWTYKTDIPHATFEVVEDGEPYCRGIVFALADLA</sequence>
<organism evidence="1 2">
    <name type="scientific">Pseudomonas putida</name>
    <name type="common">Arthrobacter siderocapsulatus</name>
    <dbReference type="NCBI Taxonomy" id="303"/>
    <lineage>
        <taxon>Bacteria</taxon>
        <taxon>Pseudomonadati</taxon>
        <taxon>Pseudomonadota</taxon>
        <taxon>Gammaproteobacteria</taxon>
        <taxon>Pseudomonadales</taxon>
        <taxon>Pseudomonadaceae</taxon>
        <taxon>Pseudomonas</taxon>
    </lineage>
</organism>
<reference evidence="1 2" key="1">
    <citation type="submission" date="2019-12" db="EMBL/GenBank/DDBJ databases">
        <title>complete genome sequences of Pseudomonas putida str. WP8-W18-CRE-01 isolated from wastewater treatment plant effluent.</title>
        <authorList>
            <person name="Sekizuka T."/>
            <person name="Itokawa K."/>
            <person name="Yatsu K."/>
            <person name="Inamine Y."/>
            <person name="Kuroda M."/>
        </authorList>
    </citation>
    <scope>NUCLEOTIDE SEQUENCE [LARGE SCALE GENOMIC DNA]</scope>
    <source>
        <strain evidence="1 2">WP8-W18-CRE-01</strain>
    </source>
</reference>
<dbReference type="EMBL" id="AP022227">
    <property type="protein sequence ID" value="BBT38802.1"/>
    <property type="molecule type" value="Genomic_DNA"/>
</dbReference>
<evidence type="ECO:0000313" key="1">
    <source>
        <dbReference type="EMBL" id="BBT38802.1"/>
    </source>
</evidence>